<dbReference type="PANTHER" id="PTHR48050:SF13">
    <property type="entry name" value="STEROL 3-BETA-GLUCOSYLTRANSFERASE UGT80A2"/>
    <property type="match status" value="1"/>
</dbReference>
<dbReference type="GO" id="GO:0008194">
    <property type="term" value="F:UDP-glycosyltransferase activity"/>
    <property type="evidence" value="ECO:0007669"/>
    <property type="project" value="InterPro"/>
</dbReference>
<dbReference type="EMBL" id="KZ680223">
    <property type="protein sequence ID" value="PTB62334.1"/>
    <property type="molecule type" value="Genomic_DNA"/>
</dbReference>
<dbReference type="RefSeq" id="XP_024745654.1">
    <property type="nucleotide sequence ID" value="XM_024895742.1"/>
</dbReference>
<keyword evidence="1 3" id="KW-0808">Transferase</keyword>
<dbReference type="InterPro" id="IPR050426">
    <property type="entry name" value="Glycosyltransferase_28"/>
</dbReference>
<evidence type="ECO:0000313" key="4">
    <source>
        <dbReference type="Proteomes" id="UP000241546"/>
    </source>
</evidence>
<organism evidence="3 4">
    <name type="scientific">Trichoderma citrinoviride</name>
    <dbReference type="NCBI Taxonomy" id="58853"/>
    <lineage>
        <taxon>Eukaryota</taxon>
        <taxon>Fungi</taxon>
        <taxon>Dikarya</taxon>
        <taxon>Ascomycota</taxon>
        <taxon>Pezizomycotina</taxon>
        <taxon>Sordariomycetes</taxon>
        <taxon>Hypocreomycetidae</taxon>
        <taxon>Hypocreales</taxon>
        <taxon>Hypocreaceae</taxon>
        <taxon>Trichoderma</taxon>
    </lineage>
</organism>
<gene>
    <name evidence="3" type="ORF">BBK36DRAFT_1172533</name>
</gene>
<dbReference type="Pfam" id="PF00201">
    <property type="entry name" value="UDPGT"/>
    <property type="match status" value="1"/>
</dbReference>
<dbReference type="GeneID" id="36603860"/>
<feature type="signal peptide" evidence="2">
    <location>
        <begin position="1"/>
        <end position="21"/>
    </location>
</feature>
<evidence type="ECO:0000256" key="1">
    <source>
        <dbReference type="ARBA" id="ARBA00022679"/>
    </source>
</evidence>
<evidence type="ECO:0000256" key="2">
    <source>
        <dbReference type="SAM" id="SignalP"/>
    </source>
</evidence>
<dbReference type="AlphaFoldDB" id="A0A2T4AZ37"/>
<dbReference type="OrthoDB" id="407298at2759"/>
<feature type="chain" id="PRO_5015666235" evidence="2">
    <location>
        <begin position="22"/>
        <end position="513"/>
    </location>
</feature>
<name>A0A2T4AZ37_9HYPO</name>
<dbReference type="PANTHER" id="PTHR48050">
    <property type="entry name" value="STEROL 3-BETA-GLUCOSYLTRANSFERASE"/>
    <property type="match status" value="1"/>
</dbReference>
<dbReference type="Proteomes" id="UP000241546">
    <property type="component" value="Unassembled WGS sequence"/>
</dbReference>
<keyword evidence="4" id="KW-1185">Reference proteome</keyword>
<evidence type="ECO:0000313" key="3">
    <source>
        <dbReference type="EMBL" id="PTB62334.1"/>
    </source>
</evidence>
<reference evidence="4" key="1">
    <citation type="submission" date="2016-07" db="EMBL/GenBank/DDBJ databases">
        <title>Multiple horizontal gene transfer events from other fungi enriched the ability of initially mycotrophic Trichoderma (Ascomycota) to feed on dead plant biomass.</title>
        <authorList>
            <consortium name="DOE Joint Genome Institute"/>
            <person name="Atanasova L."/>
            <person name="Chenthamara K."/>
            <person name="Zhang J."/>
            <person name="Grujic M."/>
            <person name="Henrissat B."/>
            <person name="Kuo A."/>
            <person name="Aerts A."/>
            <person name="Salamov A."/>
            <person name="Lipzen A."/>
            <person name="Labutti K."/>
            <person name="Barry K."/>
            <person name="Miao Y."/>
            <person name="Rahimi M.J."/>
            <person name="Shen Q."/>
            <person name="Grigoriev I.V."/>
            <person name="Kubicek C.P."/>
            <person name="Druzhinina I.S."/>
        </authorList>
    </citation>
    <scope>NUCLEOTIDE SEQUENCE [LARGE SCALE GENOMIC DNA]</scope>
    <source>
        <strain evidence="4">TUCIM 6016</strain>
    </source>
</reference>
<accession>A0A2T4AZ37</accession>
<sequence>MFRRALLVLAILGALVAVFLARQPTQEEQVLISGRNNTVLFITDSHHGLCNAHLATVSALIENHPSLEVHYASFSGIAPDIERITGIAQAAANPRAKIHWHQFDGPSLVDEISLVGGVQGIVTPPGLAGLKPFVDMVFFVMTAWSNEAHLSLYQQTADLIREVDPAVVVLDSLFRPALDAAANLNRTRAYITPNALTDLLAPLQPKGELFWKYPGIASGLPFPVPWKDIPNNIYQQVYFIIKFLTAPAIKNKRSWLEQHGISNAVNLFEMYRKDVPWIAMSYPEAGFPIEVIPENFRIAGPLVLDVAPAETQSAELAAWVKKAPTILVNLGSAFKYDESRAVIMAEAIAAVLNASDAQILWKMRKTDEYGDDFMGPVRKYVEAGRLRLEKWLEVDPMSLYKTGDIAVSVHHGGANCFYEAVLAGVPSVVLPLWADHYNYAQTAEYLGVGIWPNQTLAPDWEAAGLAEAFLETLRGNRSVTMRENAKALARKGEEYGGRKLAARLVAEMAAGEW</sequence>
<keyword evidence="2" id="KW-0732">Signal</keyword>
<dbReference type="SUPFAM" id="SSF53756">
    <property type="entry name" value="UDP-Glycosyltransferase/glycogen phosphorylase"/>
    <property type="match status" value="1"/>
</dbReference>
<dbReference type="InterPro" id="IPR002213">
    <property type="entry name" value="UDP_glucos_trans"/>
</dbReference>
<dbReference type="Gene3D" id="3.40.50.2000">
    <property type="entry name" value="Glycogen Phosphorylase B"/>
    <property type="match status" value="2"/>
</dbReference>
<protein>
    <submittedName>
        <fullName evidence="3">Glycosyltransferase family 1 protein</fullName>
    </submittedName>
</protein>
<proteinExistence type="predicted"/>